<feature type="compositionally biased region" description="Pro residues" evidence="1">
    <location>
        <begin position="310"/>
        <end position="326"/>
    </location>
</feature>
<dbReference type="OMA" id="AHATKEN"/>
<gene>
    <name evidence="3" type="ORF">WOLCODRAFT_153174</name>
</gene>
<dbReference type="InterPro" id="IPR003103">
    <property type="entry name" value="BAG_domain"/>
</dbReference>
<feature type="region of interest" description="Disordered" evidence="1">
    <location>
        <begin position="481"/>
        <end position="520"/>
    </location>
</feature>
<feature type="compositionally biased region" description="Polar residues" evidence="1">
    <location>
        <begin position="243"/>
        <end position="266"/>
    </location>
</feature>
<sequence>MTQSRGRARIFSIPPTRCGRARHISNAPPCKATSSNFPEHRPSYSPYGAHTSYPYAYPRADAEYLRALADEQAAREQYRAARRAQEDARERAARARLARQAYSPYNSYLDDDLDDGPLDAYDAGYNYPLGYGSAYGPTARLMEERRRREMLERERALERLRLEEERRRLEEERRRLAEEETMRRLLAEEQRRREQEERTRRGAGQFDPFMRSFGWMPDEEEDDIFSHMGRAPLRSAASPMYRHQTSAQKPRTQRASSQFRPTVGTASRSSSVPPRQPPSPVSPGCPTTIPIRTPSSKTSSPKSTTIPIRTPSPKPTSPRSPSPRPTWTPEQHAAAHKIQEAFRAHAARTHALRTISELRARFAALAADFRLPTALDFVLAAGGHVSVPVAALLRAHAPQPDARAGSRPELAYTSQNAPVHAYLEELSRLLSALDAVESHGVVEVRDRRKQLVREVEAEAQRVERCVAEVWSVWKGQEEASAESALAVEPAAGPSEAQPATERDDVPHSQTQVQPQDDDERMEIDLSTLGKSDHPESAIPLVSHELPDDIDGESEVTIQVIQVEPEPSQDQDDIEVDAIHPSYANAHSEEVERMEVDDVPTPEIELADAESDDEDEPRREPAPTPAPAPATPLAPPTPEIEIPDATPPASDPAPDPKIEIADDLAPDSTSLALPVPAAHAAVPEGAKIDYIEERPAPLSAPTPTLSPSSHHDSESEGEGPGTPPPRHEDLQPPAVVITPADSDERHGVNVGDDAVDMQSAQGKVDERESLSNQDWQTIEHSDISNGA</sequence>
<feature type="compositionally biased region" description="Basic and acidic residues" evidence="1">
    <location>
        <begin position="685"/>
        <end position="694"/>
    </location>
</feature>
<dbReference type="GO" id="GO:0051087">
    <property type="term" value="F:protein-folding chaperone binding"/>
    <property type="evidence" value="ECO:0007669"/>
    <property type="project" value="InterPro"/>
</dbReference>
<dbReference type="Pfam" id="PF02179">
    <property type="entry name" value="BAG"/>
    <property type="match status" value="1"/>
</dbReference>
<feature type="compositionally biased region" description="Pro residues" evidence="1">
    <location>
        <begin position="621"/>
        <end position="637"/>
    </location>
</feature>
<dbReference type="OrthoDB" id="333905at2759"/>
<dbReference type="PROSITE" id="PS50096">
    <property type="entry name" value="IQ"/>
    <property type="match status" value="1"/>
</dbReference>
<dbReference type="AlphaFoldDB" id="A0A2H3JLN6"/>
<dbReference type="Gene3D" id="1.20.58.120">
    <property type="entry name" value="BAG domain"/>
    <property type="match status" value="1"/>
</dbReference>
<evidence type="ECO:0000256" key="1">
    <source>
        <dbReference type="SAM" id="MobiDB-lite"/>
    </source>
</evidence>
<dbReference type="InterPro" id="IPR036533">
    <property type="entry name" value="BAG_dom_sf"/>
</dbReference>
<accession>A0A2H3JLN6</accession>
<evidence type="ECO:0000313" key="4">
    <source>
        <dbReference type="Proteomes" id="UP000218811"/>
    </source>
</evidence>
<dbReference type="SUPFAM" id="SSF63491">
    <property type="entry name" value="BAG domain"/>
    <property type="match status" value="1"/>
</dbReference>
<name>A0A2H3JLN6_WOLCO</name>
<protein>
    <recommendedName>
        <fullName evidence="2">BAG domain-containing protein</fullName>
    </recommendedName>
</protein>
<feature type="region of interest" description="Disordered" evidence="1">
    <location>
        <begin position="563"/>
        <end position="786"/>
    </location>
</feature>
<evidence type="ECO:0000313" key="3">
    <source>
        <dbReference type="EMBL" id="PCH43112.1"/>
    </source>
</evidence>
<dbReference type="EMBL" id="KB468135">
    <property type="protein sequence ID" value="PCH43112.1"/>
    <property type="molecule type" value="Genomic_DNA"/>
</dbReference>
<feature type="compositionally biased region" description="Acidic residues" evidence="1">
    <location>
        <begin position="596"/>
        <end position="614"/>
    </location>
</feature>
<feature type="compositionally biased region" description="Pro residues" evidence="1">
    <location>
        <begin position="274"/>
        <end position="283"/>
    </location>
</feature>
<dbReference type="Proteomes" id="UP000218811">
    <property type="component" value="Unassembled WGS sequence"/>
</dbReference>
<feature type="compositionally biased region" description="Low complexity" evidence="1">
    <location>
        <begin position="695"/>
        <end position="707"/>
    </location>
</feature>
<feature type="region of interest" description="Disordered" evidence="1">
    <location>
        <begin position="235"/>
        <end position="333"/>
    </location>
</feature>
<dbReference type="STRING" id="742152.A0A2H3JLN6"/>
<feature type="compositionally biased region" description="Acidic residues" evidence="1">
    <location>
        <begin position="566"/>
        <end position="575"/>
    </location>
</feature>
<feature type="compositionally biased region" description="Basic and acidic residues" evidence="1">
    <location>
        <begin position="586"/>
        <end position="595"/>
    </location>
</feature>
<organism evidence="3 4">
    <name type="scientific">Wolfiporia cocos (strain MD-104)</name>
    <name type="common">Brown rot fungus</name>
    <dbReference type="NCBI Taxonomy" id="742152"/>
    <lineage>
        <taxon>Eukaryota</taxon>
        <taxon>Fungi</taxon>
        <taxon>Dikarya</taxon>
        <taxon>Basidiomycota</taxon>
        <taxon>Agaricomycotina</taxon>
        <taxon>Agaricomycetes</taxon>
        <taxon>Polyporales</taxon>
        <taxon>Phaeolaceae</taxon>
        <taxon>Wolfiporia</taxon>
    </lineage>
</organism>
<feature type="compositionally biased region" description="Low complexity" evidence="1">
    <location>
        <begin position="670"/>
        <end position="682"/>
    </location>
</feature>
<keyword evidence="4" id="KW-1185">Reference proteome</keyword>
<evidence type="ECO:0000259" key="2">
    <source>
        <dbReference type="Pfam" id="PF02179"/>
    </source>
</evidence>
<proteinExistence type="predicted"/>
<feature type="domain" description="BAG" evidence="2">
    <location>
        <begin position="422"/>
        <end position="462"/>
    </location>
</feature>
<feature type="region of interest" description="Disordered" evidence="1">
    <location>
        <begin position="187"/>
        <end position="215"/>
    </location>
</feature>
<feature type="compositionally biased region" description="Basic and acidic residues" evidence="1">
    <location>
        <begin position="776"/>
        <end position="786"/>
    </location>
</feature>
<feature type="compositionally biased region" description="Basic and acidic residues" evidence="1">
    <location>
        <begin position="187"/>
        <end position="200"/>
    </location>
</feature>
<feature type="compositionally biased region" description="Low complexity" evidence="1">
    <location>
        <begin position="286"/>
        <end position="309"/>
    </location>
</feature>
<feature type="compositionally biased region" description="Low complexity" evidence="1">
    <location>
        <begin position="481"/>
        <end position="491"/>
    </location>
</feature>
<reference evidence="3 4" key="1">
    <citation type="journal article" date="2012" name="Science">
        <title>The Paleozoic origin of enzymatic lignin decomposition reconstructed from 31 fungal genomes.</title>
        <authorList>
            <person name="Floudas D."/>
            <person name="Binder M."/>
            <person name="Riley R."/>
            <person name="Barry K."/>
            <person name="Blanchette R.A."/>
            <person name="Henrissat B."/>
            <person name="Martinez A.T."/>
            <person name="Otillar R."/>
            <person name="Spatafora J.W."/>
            <person name="Yadav J.S."/>
            <person name="Aerts A."/>
            <person name="Benoit I."/>
            <person name="Boyd A."/>
            <person name="Carlson A."/>
            <person name="Copeland A."/>
            <person name="Coutinho P.M."/>
            <person name="de Vries R.P."/>
            <person name="Ferreira P."/>
            <person name="Findley K."/>
            <person name="Foster B."/>
            <person name="Gaskell J."/>
            <person name="Glotzer D."/>
            <person name="Gorecki P."/>
            <person name="Heitman J."/>
            <person name="Hesse C."/>
            <person name="Hori C."/>
            <person name="Igarashi K."/>
            <person name="Jurgens J.A."/>
            <person name="Kallen N."/>
            <person name="Kersten P."/>
            <person name="Kohler A."/>
            <person name="Kuees U."/>
            <person name="Kumar T.K.A."/>
            <person name="Kuo A."/>
            <person name="LaButti K."/>
            <person name="Larrondo L.F."/>
            <person name="Lindquist E."/>
            <person name="Ling A."/>
            <person name="Lombard V."/>
            <person name="Lucas S."/>
            <person name="Lundell T."/>
            <person name="Martin R."/>
            <person name="McLaughlin D.J."/>
            <person name="Morgenstern I."/>
            <person name="Morin E."/>
            <person name="Murat C."/>
            <person name="Nagy L.G."/>
            <person name="Nolan M."/>
            <person name="Ohm R.A."/>
            <person name="Patyshakuliyeva A."/>
            <person name="Rokas A."/>
            <person name="Ruiz-Duenas F.J."/>
            <person name="Sabat G."/>
            <person name="Salamov A."/>
            <person name="Samejima M."/>
            <person name="Schmutz J."/>
            <person name="Slot J.C."/>
            <person name="St John F."/>
            <person name="Stenlid J."/>
            <person name="Sun H."/>
            <person name="Sun S."/>
            <person name="Syed K."/>
            <person name="Tsang A."/>
            <person name="Wiebenga A."/>
            <person name="Young D."/>
            <person name="Pisabarro A."/>
            <person name="Eastwood D.C."/>
            <person name="Martin F."/>
            <person name="Cullen D."/>
            <person name="Grigoriev I.V."/>
            <person name="Hibbett D.S."/>
        </authorList>
    </citation>
    <scope>NUCLEOTIDE SEQUENCE [LARGE SCALE GENOMIC DNA]</scope>
    <source>
        <strain evidence="3 4">MD-104</strain>
    </source>
</reference>